<dbReference type="Proteomes" id="UP000243847">
    <property type="component" value="Chromosome sequence1"/>
</dbReference>
<gene>
    <name evidence="3" type="ORF">AUMI_110890</name>
</gene>
<feature type="domain" description="Helix-turn-helix" evidence="2">
    <location>
        <begin position="4"/>
        <end position="35"/>
    </location>
</feature>
<reference evidence="3 4" key="1">
    <citation type="journal article" date="2016" name="Genome Announc.">
        <title>Complete Genome Sequence of Aurantimicrobium minutum Type Strain KNCT, a Planktonic Ultramicrobacterium Isolated from River Water.</title>
        <authorList>
            <person name="Nakai R."/>
            <person name="Fujisawa T."/>
            <person name="Nakamura Y."/>
            <person name="Nishide H."/>
            <person name="Uchiyama I."/>
            <person name="Baba T."/>
            <person name="Toyoda A."/>
            <person name="Fujiyama A."/>
            <person name="Naganuma T."/>
            <person name="Niki H."/>
        </authorList>
    </citation>
    <scope>NUCLEOTIDE SEQUENCE [LARGE SCALE GENOMIC DNA]</scope>
    <source>
        <strain evidence="3 4">KNC</strain>
    </source>
</reference>
<dbReference type="KEGG" id="amin:AUMI_110890"/>
<evidence type="ECO:0000313" key="4">
    <source>
        <dbReference type="Proteomes" id="UP000243847"/>
    </source>
</evidence>
<protein>
    <submittedName>
        <fullName evidence="3">Exc1 protein</fullName>
    </submittedName>
</protein>
<evidence type="ECO:0000313" key="3">
    <source>
        <dbReference type="EMBL" id="BAU99631.1"/>
    </source>
</evidence>
<dbReference type="Pfam" id="PF12728">
    <property type="entry name" value="HTH_17"/>
    <property type="match status" value="1"/>
</dbReference>
<accession>A0A173LYN5</accession>
<evidence type="ECO:0000256" key="1">
    <source>
        <dbReference type="SAM" id="MobiDB-lite"/>
    </source>
</evidence>
<proteinExistence type="predicted"/>
<name>A0A173LYN5_9MICO</name>
<sequence>MREWLTIQQAAFLVGRKKTSVYDWVKSGRLPSRVGVNGVTEVQSQEVLRVESSVKRGRPRGTASRNGENK</sequence>
<organism evidence="3 4">
    <name type="scientific">Aurantimicrobium minutum</name>
    <dbReference type="NCBI Taxonomy" id="708131"/>
    <lineage>
        <taxon>Bacteria</taxon>
        <taxon>Bacillati</taxon>
        <taxon>Actinomycetota</taxon>
        <taxon>Actinomycetes</taxon>
        <taxon>Micrococcales</taxon>
        <taxon>Microbacteriaceae</taxon>
        <taxon>Aurantimicrobium</taxon>
    </lineage>
</organism>
<evidence type="ECO:0000259" key="2">
    <source>
        <dbReference type="Pfam" id="PF12728"/>
    </source>
</evidence>
<dbReference type="EMBL" id="AP017457">
    <property type="protein sequence ID" value="BAU99631.1"/>
    <property type="molecule type" value="Genomic_DNA"/>
</dbReference>
<feature type="region of interest" description="Disordered" evidence="1">
    <location>
        <begin position="50"/>
        <end position="70"/>
    </location>
</feature>
<dbReference type="AlphaFoldDB" id="A0A173LYN5"/>
<dbReference type="InterPro" id="IPR041657">
    <property type="entry name" value="HTH_17"/>
</dbReference>